<evidence type="ECO:0000256" key="1">
    <source>
        <dbReference type="ARBA" id="ARBA00001436"/>
    </source>
</evidence>
<dbReference type="FunFam" id="3.30.70.1230:FF:000088">
    <property type="entry name" value="Guanylate cyclase"/>
    <property type="match status" value="1"/>
</dbReference>
<evidence type="ECO:0000256" key="6">
    <source>
        <dbReference type="ARBA" id="ARBA00023136"/>
    </source>
</evidence>
<keyword evidence="8" id="KW-0456">Lyase</keyword>
<comment type="subcellular location">
    <subcellularLocation>
        <location evidence="2">Membrane</location>
    </subcellularLocation>
</comment>
<evidence type="ECO:0000259" key="9">
    <source>
        <dbReference type="PROSITE" id="PS50125"/>
    </source>
</evidence>
<keyword evidence="5" id="KW-1133">Transmembrane helix</keyword>
<evidence type="ECO:0000313" key="11">
    <source>
        <dbReference type="Proteomes" id="UP000054047"/>
    </source>
</evidence>
<keyword evidence="7" id="KW-0325">Glycoprotein</keyword>
<evidence type="ECO:0000313" key="10">
    <source>
        <dbReference type="EMBL" id="KIH56467.1"/>
    </source>
</evidence>
<dbReference type="GO" id="GO:0000166">
    <property type="term" value="F:nucleotide binding"/>
    <property type="evidence" value="ECO:0007669"/>
    <property type="project" value="UniProtKB-KW"/>
</dbReference>
<evidence type="ECO:0000256" key="8">
    <source>
        <dbReference type="ARBA" id="ARBA00023239"/>
    </source>
</evidence>
<dbReference type="GO" id="GO:0004016">
    <property type="term" value="F:adenylate cyclase activity"/>
    <property type="evidence" value="ECO:0007669"/>
    <property type="project" value="TreeGrafter"/>
</dbReference>
<accession>A0A0C2D352</accession>
<name>A0A0C2D352_9BILA</name>
<organism evidence="10 11">
    <name type="scientific">Ancylostoma duodenale</name>
    <dbReference type="NCBI Taxonomy" id="51022"/>
    <lineage>
        <taxon>Eukaryota</taxon>
        <taxon>Metazoa</taxon>
        <taxon>Ecdysozoa</taxon>
        <taxon>Nematoda</taxon>
        <taxon>Chromadorea</taxon>
        <taxon>Rhabditida</taxon>
        <taxon>Rhabditina</taxon>
        <taxon>Rhabditomorpha</taxon>
        <taxon>Strongyloidea</taxon>
        <taxon>Ancylostomatidae</taxon>
        <taxon>Ancylostomatinae</taxon>
        <taxon>Ancylostoma</taxon>
    </lineage>
</organism>
<dbReference type="GO" id="GO:0001653">
    <property type="term" value="F:peptide receptor activity"/>
    <property type="evidence" value="ECO:0007669"/>
    <property type="project" value="TreeGrafter"/>
</dbReference>
<dbReference type="PANTHER" id="PTHR11920">
    <property type="entry name" value="GUANYLYL CYCLASE"/>
    <property type="match status" value="1"/>
</dbReference>
<dbReference type="EMBL" id="KN735708">
    <property type="protein sequence ID" value="KIH56467.1"/>
    <property type="molecule type" value="Genomic_DNA"/>
</dbReference>
<dbReference type="SUPFAM" id="SSF55073">
    <property type="entry name" value="Nucleotide cyclase"/>
    <property type="match status" value="1"/>
</dbReference>
<keyword evidence="4" id="KW-0547">Nucleotide-binding</keyword>
<dbReference type="AlphaFoldDB" id="A0A0C2D352"/>
<dbReference type="GO" id="GO:0005886">
    <property type="term" value="C:plasma membrane"/>
    <property type="evidence" value="ECO:0007669"/>
    <property type="project" value="TreeGrafter"/>
</dbReference>
<protein>
    <submittedName>
        <fullName evidence="10">Adenylate/guanylate cyclase catalytic domain protein</fullName>
    </submittedName>
</protein>
<evidence type="ECO:0000256" key="2">
    <source>
        <dbReference type="ARBA" id="ARBA00004370"/>
    </source>
</evidence>
<dbReference type="GO" id="GO:0007168">
    <property type="term" value="P:receptor guanylyl cyclase signaling pathway"/>
    <property type="evidence" value="ECO:0007669"/>
    <property type="project" value="TreeGrafter"/>
</dbReference>
<keyword evidence="11" id="KW-1185">Reference proteome</keyword>
<reference evidence="10 11" key="1">
    <citation type="submission" date="2013-12" db="EMBL/GenBank/DDBJ databases">
        <title>Draft genome of the parsitic nematode Ancylostoma duodenale.</title>
        <authorList>
            <person name="Mitreva M."/>
        </authorList>
    </citation>
    <scope>NUCLEOTIDE SEQUENCE [LARGE SCALE GENOMIC DNA]</scope>
    <source>
        <strain evidence="10 11">Zhejiang</strain>
    </source>
</reference>
<dbReference type="Proteomes" id="UP000054047">
    <property type="component" value="Unassembled WGS sequence"/>
</dbReference>
<dbReference type="PANTHER" id="PTHR11920:SF495">
    <property type="entry name" value="RECEPTOR-TYPE GUANYLATE CYCLASE GCY-7"/>
    <property type="match status" value="1"/>
</dbReference>
<dbReference type="GO" id="GO:0035556">
    <property type="term" value="P:intracellular signal transduction"/>
    <property type="evidence" value="ECO:0007669"/>
    <property type="project" value="InterPro"/>
</dbReference>
<dbReference type="InterPro" id="IPR001054">
    <property type="entry name" value="A/G_cyclase"/>
</dbReference>
<dbReference type="GO" id="GO:0004383">
    <property type="term" value="F:guanylate cyclase activity"/>
    <property type="evidence" value="ECO:0007669"/>
    <property type="project" value="UniProtKB-EC"/>
</dbReference>
<evidence type="ECO:0000256" key="5">
    <source>
        <dbReference type="ARBA" id="ARBA00022989"/>
    </source>
</evidence>
<dbReference type="InterPro" id="IPR029787">
    <property type="entry name" value="Nucleotide_cyclase"/>
</dbReference>
<dbReference type="Gene3D" id="6.10.250.780">
    <property type="match status" value="1"/>
</dbReference>
<dbReference type="InterPro" id="IPR050401">
    <property type="entry name" value="Cyclic_nucleotide_synthase"/>
</dbReference>
<dbReference type="OrthoDB" id="4062651at2759"/>
<dbReference type="CDD" id="cd07302">
    <property type="entry name" value="CHD"/>
    <property type="match status" value="1"/>
</dbReference>
<dbReference type="PROSITE" id="PS50125">
    <property type="entry name" value="GUANYLATE_CYCLASE_2"/>
    <property type="match status" value="1"/>
</dbReference>
<dbReference type="SMART" id="SM00044">
    <property type="entry name" value="CYCc"/>
    <property type="match status" value="1"/>
</dbReference>
<comment type="catalytic activity">
    <reaction evidence="1">
        <text>GTP = 3',5'-cyclic GMP + diphosphate</text>
        <dbReference type="Rhea" id="RHEA:13665"/>
        <dbReference type="ChEBI" id="CHEBI:33019"/>
        <dbReference type="ChEBI" id="CHEBI:37565"/>
        <dbReference type="ChEBI" id="CHEBI:57746"/>
        <dbReference type="EC" id="4.6.1.2"/>
    </reaction>
</comment>
<evidence type="ECO:0000256" key="3">
    <source>
        <dbReference type="ARBA" id="ARBA00022692"/>
    </source>
</evidence>
<evidence type="ECO:0000256" key="4">
    <source>
        <dbReference type="ARBA" id="ARBA00022741"/>
    </source>
</evidence>
<feature type="domain" description="Guanylate cyclase" evidence="9">
    <location>
        <begin position="161"/>
        <end position="265"/>
    </location>
</feature>
<sequence>MPEIKTFQLRKLEHENVNKFIGASIDGGEHLVVWRMCARGSLQLNLVRDCWSQNPSDRPSTEFILTQMRDMKKCWKNANLMDHVFSMLEEYTTSLELEVDDRTKELVEEKKKADILLGRMLPNRREVRKGNRTYLWPNSRQVAERLKLGQTVEPEGFDSVTVFFSDVVKFTQLAAKCTPIQVVSLLNELYRSFDTIIDEHNVYKVESIGDGYLCVSGLPARNGFAHIKEIVDMSLAFMEYVRGFRIQFLPRDKVELRIGVNSGKQ</sequence>
<evidence type="ECO:0000256" key="7">
    <source>
        <dbReference type="ARBA" id="ARBA00023180"/>
    </source>
</evidence>
<keyword evidence="3" id="KW-0812">Transmembrane</keyword>
<proteinExistence type="predicted"/>
<keyword evidence="6" id="KW-0472">Membrane</keyword>
<dbReference type="Pfam" id="PF00211">
    <property type="entry name" value="Guanylate_cyc"/>
    <property type="match status" value="1"/>
</dbReference>
<gene>
    <name evidence="10" type="ORF">ANCDUO_13352</name>
</gene>
<dbReference type="Gene3D" id="3.30.70.1230">
    <property type="entry name" value="Nucleotide cyclase"/>
    <property type="match status" value="1"/>
</dbReference>